<feature type="domain" description="N-acetylmuramoyl-L-alanine amidase" evidence="5">
    <location>
        <begin position="131"/>
        <end position="329"/>
    </location>
</feature>
<dbReference type="RefSeq" id="WP_145200792.1">
    <property type="nucleotide sequence ID" value="NZ_CP036434.1"/>
</dbReference>
<gene>
    <name evidence="6" type="ORF">Poly30_38690</name>
</gene>
<dbReference type="GO" id="GO:0071555">
    <property type="term" value="P:cell wall organization"/>
    <property type="evidence" value="ECO:0007669"/>
    <property type="project" value="UniProtKB-KW"/>
</dbReference>
<sequence>MTLAQNTASPAIPSGAFLPRTIQALAAAALAFAAACSSGPEEMAPEIIPKAINQSIVACGQKLFVGAPVVLWTDPLGYSAYETDLHFERPPVGVDRPASGELRYQPGRTNRQTGEVLVEPVHGTLEDLKRALDLFVVHYDVCGVSETCFKVLHDRRGLSVQFMIDVDGTIYQTLDLRDTAWHASQTNFRSVGVEIAQIGAYPIDEKGDATLARWYEETEDGTRLTLPKPPGELGVLTPGFEGRPARDEKVLGRIQGGALQQYDYTPEQYDSLVKLAAALCHHFPNIQPDAPRDAEGRVLTVRMDEAAELEFGGILGHYHVSTRKIDPGPAFDWKRFLARVRARLTAM</sequence>
<dbReference type="PANTHER" id="PTHR30417:SF1">
    <property type="entry name" value="N-ACETYLMURAMOYL-L-ALANINE AMIDASE AMID"/>
    <property type="match status" value="1"/>
</dbReference>
<dbReference type="CDD" id="cd06583">
    <property type="entry name" value="PGRP"/>
    <property type="match status" value="1"/>
</dbReference>
<evidence type="ECO:0000256" key="3">
    <source>
        <dbReference type="ARBA" id="ARBA00022801"/>
    </source>
</evidence>
<dbReference type="SUPFAM" id="SSF55846">
    <property type="entry name" value="N-acetylmuramoyl-L-alanine amidase-like"/>
    <property type="match status" value="1"/>
</dbReference>
<name>A0A518EW85_9BACT</name>
<evidence type="ECO:0000259" key="5">
    <source>
        <dbReference type="Pfam" id="PF01510"/>
    </source>
</evidence>
<reference evidence="6 7" key="1">
    <citation type="submission" date="2019-02" db="EMBL/GenBank/DDBJ databases">
        <title>Deep-cultivation of Planctomycetes and their phenomic and genomic characterization uncovers novel biology.</title>
        <authorList>
            <person name="Wiegand S."/>
            <person name="Jogler M."/>
            <person name="Boedeker C."/>
            <person name="Pinto D."/>
            <person name="Vollmers J."/>
            <person name="Rivas-Marin E."/>
            <person name="Kohn T."/>
            <person name="Peeters S.H."/>
            <person name="Heuer A."/>
            <person name="Rast P."/>
            <person name="Oberbeckmann S."/>
            <person name="Bunk B."/>
            <person name="Jeske O."/>
            <person name="Meyerdierks A."/>
            <person name="Storesund J.E."/>
            <person name="Kallscheuer N."/>
            <person name="Luecker S."/>
            <person name="Lage O.M."/>
            <person name="Pohl T."/>
            <person name="Merkel B.J."/>
            <person name="Hornburger P."/>
            <person name="Mueller R.-W."/>
            <person name="Bruemmer F."/>
            <person name="Labrenz M."/>
            <person name="Spormann A.M."/>
            <person name="Op den Camp H."/>
            <person name="Overmann J."/>
            <person name="Amann R."/>
            <person name="Jetten M.S.M."/>
            <person name="Mascher T."/>
            <person name="Medema M.H."/>
            <person name="Devos D.P."/>
            <person name="Kaster A.-K."/>
            <person name="Ovreas L."/>
            <person name="Rohde M."/>
            <person name="Galperin M.Y."/>
            <person name="Jogler C."/>
        </authorList>
    </citation>
    <scope>NUCLEOTIDE SEQUENCE [LARGE SCALE GENOMIC DNA]</scope>
    <source>
        <strain evidence="6 7">Poly30</strain>
    </source>
</reference>
<dbReference type="Proteomes" id="UP000320390">
    <property type="component" value="Chromosome"/>
</dbReference>
<keyword evidence="7" id="KW-1185">Reference proteome</keyword>
<evidence type="ECO:0000256" key="1">
    <source>
        <dbReference type="ARBA" id="ARBA00001561"/>
    </source>
</evidence>
<evidence type="ECO:0000313" key="6">
    <source>
        <dbReference type="EMBL" id="QDV08331.1"/>
    </source>
</evidence>
<dbReference type="GO" id="GO:0009254">
    <property type="term" value="P:peptidoglycan turnover"/>
    <property type="evidence" value="ECO:0007669"/>
    <property type="project" value="TreeGrafter"/>
</dbReference>
<dbReference type="GO" id="GO:0009253">
    <property type="term" value="P:peptidoglycan catabolic process"/>
    <property type="evidence" value="ECO:0007669"/>
    <property type="project" value="InterPro"/>
</dbReference>
<evidence type="ECO:0000313" key="7">
    <source>
        <dbReference type="Proteomes" id="UP000320390"/>
    </source>
</evidence>
<dbReference type="GO" id="GO:0008745">
    <property type="term" value="F:N-acetylmuramoyl-L-alanine amidase activity"/>
    <property type="evidence" value="ECO:0007669"/>
    <property type="project" value="UniProtKB-EC"/>
</dbReference>
<accession>A0A518EW85</accession>
<evidence type="ECO:0000256" key="4">
    <source>
        <dbReference type="ARBA" id="ARBA00023316"/>
    </source>
</evidence>
<dbReference type="Gene3D" id="3.40.80.10">
    <property type="entry name" value="Peptidoglycan recognition protein-like"/>
    <property type="match status" value="1"/>
</dbReference>
<dbReference type="EC" id="3.5.1.28" evidence="2"/>
<dbReference type="EMBL" id="CP036434">
    <property type="protein sequence ID" value="QDV08331.1"/>
    <property type="molecule type" value="Genomic_DNA"/>
</dbReference>
<comment type="catalytic activity">
    <reaction evidence="1">
        <text>Hydrolyzes the link between N-acetylmuramoyl residues and L-amino acid residues in certain cell-wall glycopeptides.</text>
        <dbReference type="EC" id="3.5.1.28"/>
    </reaction>
</comment>
<dbReference type="AlphaFoldDB" id="A0A518EW85"/>
<evidence type="ECO:0000256" key="2">
    <source>
        <dbReference type="ARBA" id="ARBA00011901"/>
    </source>
</evidence>
<protein>
    <recommendedName>
        <fullName evidence="2">N-acetylmuramoyl-L-alanine amidase</fullName>
        <ecNumber evidence="2">3.5.1.28</ecNumber>
    </recommendedName>
</protein>
<dbReference type="InterPro" id="IPR002502">
    <property type="entry name" value="Amidase_domain"/>
</dbReference>
<dbReference type="InterPro" id="IPR051206">
    <property type="entry name" value="NAMLAA_amidase_2"/>
</dbReference>
<dbReference type="InterPro" id="IPR036505">
    <property type="entry name" value="Amidase/PGRP_sf"/>
</dbReference>
<keyword evidence="4" id="KW-0961">Cell wall biogenesis/degradation</keyword>
<organism evidence="6 7">
    <name type="scientific">Saltatorellus ferox</name>
    <dbReference type="NCBI Taxonomy" id="2528018"/>
    <lineage>
        <taxon>Bacteria</taxon>
        <taxon>Pseudomonadati</taxon>
        <taxon>Planctomycetota</taxon>
        <taxon>Planctomycetia</taxon>
        <taxon>Planctomycetia incertae sedis</taxon>
        <taxon>Saltatorellus</taxon>
    </lineage>
</organism>
<dbReference type="OrthoDB" id="9794842at2"/>
<proteinExistence type="predicted"/>
<dbReference type="PANTHER" id="PTHR30417">
    <property type="entry name" value="N-ACETYLMURAMOYL-L-ALANINE AMIDASE AMID"/>
    <property type="match status" value="1"/>
</dbReference>
<keyword evidence="3" id="KW-0378">Hydrolase</keyword>
<dbReference type="Pfam" id="PF01510">
    <property type="entry name" value="Amidase_2"/>
    <property type="match status" value="1"/>
</dbReference>